<sequence>MYWRNGMMDRAVMTGDSTNIMPYVILMVVAVVVIAGFIIYKKKKNK</sequence>
<dbReference type="AlphaFoldDB" id="A0A9D1XL87"/>
<name>A0A9D1XL87_9FIRM</name>
<protein>
    <submittedName>
        <fullName evidence="2">LPXTG cell wall anchor domain-containing protein</fullName>
    </submittedName>
</protein>
<organism evidence="2 3">
    <name type="scientific">Candidatus Erysipelatoclostridium merdavium</name>
    <dbReference type="NCBI Taxonomy" id="2838566"/>
    <lineage>
        <taxon>Bacteria</taxon>
        <taxon>Bacillati</taxon>
        <taxon>Bacillota</taxon>
        <taxon>Erysipelotrichia</taxon>
        <taxon>Erysipelotrichales</taxon>
        <taxon>Erysipelotrichales incertae sedis</taxon>
    </lineage>
</organism>
<reference evidence="2" key="1">
    <citation type="journal article" date="2021" name="PeerJ">
        <title>Extensive microbial diversity within the chicken gut microbiome revealed by metagenomics and culture.</title>
        <authorList>
            <person name="Gilroy R."/>
            <person name="Ravi A."/>
            <person name="Getino M."/>
            <person name="Pursley I."/>
            <person name="Horton D.L."/>
            <person name="Alikhan N.F."/>
            <person name="Baker D."/>
            <person name="Gharbi K."/>
            <person name="Hall N."/>
            <person name="Watson M."/>
            <person name="Adriaenssens E.M."/>
            <person name="Foster-Nyarko E."/>
            <person name="Jarju S."/>
            <person name="Secka A."/>
            <person name="Antonio M."/>
            <person name="Oren A."/>
            <person name="Chaudhuri R.R."/>
            <person name="La Ragione R."/>
            <person name="Hildebrand F."/>
            <person name="Pallen M.J."/>
        </authorList>
    </citation>
    <scope>NUCLEOTIDE SEQUENCE</scope>
    <source>
        <strain evidence="2">ChiGjej1B1-14440</strain>
    </source>
</reference>
<evidence type="ECO:0000256" key="1">
    <source>
        <dbReference type="SAM" id="Phobius"/>
    </source>
</evidence>
<comment type="caution">
    <text evidence="2">The sequence shown here is derived from an EMBL/GenBank/DDBJ whole genome shotgun (WGS) entry which is preliminary data.</text>
</comment>
<feature type="transmembrane region" description="Helical" evidence="1">
    <location>
        <begin position="20"/>
        <end position="40"/>
    </location>
</feature>
<gene>
    <name evidence="2" type="ORF">H9980_04920</name>
</gene>
<keyword evidence="1" id="KW-0472">Membrane</keyword>
<dbReference type="Proteomes" id="UP000886724">
    <property type="component" value="Unassembled WGS sequence"/>
</dbReference>
<keyword evidence="1" id="KW-1133">Transmembrane helix</keyword>
<proteinExistence type="predicted"/>
<evidence type="ECO:0000313" key="2">
    <source>
        <dbReference type="EMBL" id="HIX81300.1"/>
    </source>
</evidence>
<keyword evidence="1" id="KW-0812">Transmembrane</keyword>
<dbReference type="NCBIfam" id="TIGR01167">
    <property type="entry name" value="LPXTG_anchor"/>
    <property type="match status" value="1"/>
</dbReference>
<accession>A0A9D1XL87</accession>
<evidence type="ECO:0000313" key="3">
    <source>
        <dbReference type="Proteomes" id="UP000886724"/>
    </source>
</evidence>
<reference evidence="2" key="2">
    <citation type="submission" date="2021-04" db="EMBL/GenBank/DDBJ databases">
        <authorList>
            <person name="Gilroy R."/>
        </authorList>
    </citation>
    <scope>NUCLEOTIDE SEQUENCE</scope>
    <source>
        <strain evidence="2">ChiGjej1B1-14440</strain>
    </source>
</reference>
<dbReference type="EMBL" id="DXET01000110">
    <property type="protein sequence ID" value="HIX81300.1"/>
    <property type="molecule type" value="Genomic_DNA"/>
</dbReference>